<dbReference type="PROSITE" id="PS00028">
    <property type="entry name" value="ZINC_FINGER_C2H2_1"/>
    <property type="match status" value="2"/>
</dbReference>
<organism evidence="11 12">
    <name type="scientific">Verruconis gallopava</name>
    <dbReference type="NCBI Taxonomy" id="253628"/>
    <lineage>
        <taxon>Eukaryota</taxon>
        <taxon>Fungi</taxon>
        <taxon>Dikarya</taxon>
        <taxon>Ascomycota</taxon>
        <taxon>Pezizomycotina</taxon>
        <taxon>Dothideomycetes</taxon>
        <taxon>Pleosporomycetidae</taxon>
        <taxon>Venturiales</taxon>
        <taxon>Sympoventuriaceae</taxon>
        <taxon>Verruconis</taxon>
    </lineage>
</organism>
<evidence type="ECO:0000256" key="4">
    <source>
        <dbReference type="ARBA" id="ARBA00022833"/>
    </source>
</evidence>
<feature type="compositionally biased region" description="Polar residues" evidence="9">
    <location>
        <begin position="222"/>
        <end position="232"/>
    </location>
</feature>
<evidence type="ECO:0000256" key="8">
    <source>
        <dbReference type="PROSITE-ProRule" id="PRU00042"/>
    </source>
</evidence>
<dbReference type="Proteomes" id="UP000053259">
    <property type="component" value="Unassembled WGS sequence"/>
</dbReference>
<keyword evidence="6" id="KW-0804">Transcription</keyword>
<keyword evidence="5" id="KW-0805">Transcription regulation</keyword>
<evidence type="ECO:0000256" key="5">
    <source>
        <dbReference type="ARBA" id="ARBA00023015"/>
    </source>
</evidence>
<feature type="compositionally biased region" description="Basic and acidic residues" evidence="9">
    <location>
        <begin position="703"/>
        <end position="719"/>
    </location>
</feature>
<dbReference type="VEuPathDB" id="FungiDB:PV09_08802"/>
<dbReference type="PANTHER" id="PTHR46179:SF13">
    <property type="entry name" value="C2H2-TYPE DOMAIN-CONTAINING PROTEIN"/>
    <property type="match status" value="1"/>
</dbReference>
<accession>A0A0D1YFH5</accession>
<dbReference type="PROSITE" id="PS50157">
    <property type="entry name" value="ZINC_FINGER_C2H2_2"/>
    <property type="match status" value="2"/>
</dbReference>
<dbReference type="PANTHER" id="PTHR46179">
    <property type="entry name" value="ZINC FINGER PROTEIN"/>
    <property type="match status" value="1"/>
</dbReference>
<keyword evidence="7" id="KW-0539">Nucleus</keyword>
<dbReference type="SUPFAM" id="SSF57667">
    <property type="entry name" value="beta-beta-alpha zinc fingers"/>
    <property type="match status" value="2"/>
</dbReference>
<feature type="compositionally biased region" description="Polar residues" evidence="9">
    <location>
        <begin position="757"/>
        <end position="767"/>
    </location>
</feature>
<evidence type="ECO:0000256" key="6">
    <source>
        <dbReference type="ARBA" id="ARBA00023163"/>
    </source>
</evidence>
<feature type="region of interest" description="Disordered" evidence="9">
    <location>
        <begin position="204"/>
        <end position="237"/>
    </location>
</feature>
<dbReference type="GO" id="GO:0005634">
    <property type="term" value="C:nucleus"/>
    <property type="evidence" value="ECO:0007669"/>
    <property type="project" value="UniProtKB-SubCell"/>
</dbReference>
<sequence length="767" mass="85571">MVMDFSDRHQQSQIVEEACFDVVLQLQGGSWNPRYSADLYPITSRSHDISAQGAWSCSDVPSGHHHLGLDSVDVSENEKIEIWSDATPVSLQNSSPPYFIGDILLQPLEAASSNLGTSDRIDQFVNDPESPWIPSDAILFDAIFADTHDSAFQEGLDSESYHFSDSGYQTQPQSSVTSQSYHGHTGDLSNLRAQIQNFDMASMHDSQLDDGSDDGPGPPDRTVTSMSKTSKPSKGGKISCKVCQKTLKCPSELKKHMLIHEKPHKCDVSGCSRTEGFGTVNDLNRHKASVHKILSKARKFQCAVPGCKTPGKIWPRLDNFKQHLERMHKDFNVTDMIAQSEAKAASSSNIMSIRAMDNDLDGVGTGAGSNTQAETAIDSDDSSLHQHQTALFLKDPKPHCLKQITKRFGSALDQSAYSQCKRSDAAEVRQSLKSYQPNDHSRTLACIESAASHSLSATATLEDDANLRILKQVHSSGDGNSQHSNRSSNNSSDEESLTHHATGILCSYDGCKKIFKRKSELKKHLKRHTLPYVCTAIGCHHRSGSKSDWQRHERTCGKRGREICHDQSDTIRVCLELDPSSTTGKCGFVHTSQATFENHLKFVHDIKDKSTLQDLMLRYHPPDHGPGFGWCGFCVKTVQWTDVNAIGDKKVIQEGHGRYMDRANHIDYHVTKEGRSMEEYVSLEYHLKKEDATKDRLQRWFREEQRAPGHDPRISDFRPKNPKKRKRGVDGCGSSDDEHEKKSMRRTGHAVNAVPRNYTNCTRDALT</sequence>
<feature type="compositionally biased region" description="Low complexity" evidence="9">
    <location>
        <begin position="169"/>
        <end position="180"/>
    </location>
</feature>
<dbReference type="GO" id="GO:0008270">
    <property type="term" value="F:zinc ion binding"/>
    <property type="evidence" value="ECO:0007669"/>
    <property type="project" value="UniProtKB-KW"/>
</dbReference>
<dbReference type="OrthoDB" id="6077919at2759"/>
<proteinExistence type="predicted"/>
<feature type="region of interest" description="Disordered" evidence="9">
    <location>
        <begin position="475"/>
        <end position="496"/>
    </location>
</feature>
<dbReference type="EMBL" id="KN847576">
    <property type="protein sequence ID" value="KIV99496.1"/>
    <property type="molecule type" value="Genomic_DNA"/>
</dbReference>
<feature type="domain" description="C2H2-type" evidence="10">
    <location>
        <begin position="504"/>
        <end position="529"/>
    </location>
</feature>
<evidence type="ECO:0000256" key="1">
    <source>
        <dbReference type="ARBA" id="ARBA00004123"/>
    </source>
</evidence>
<keyword evidence="12" id="KW-1185">Reference proteome</keyword>
<dbReference type="InParanoid" id="A0A0D1YFH5"/>
<evidence type="ECO:0000259" key="10">
    <source>
        <dbReference type="PROSITE" id="PS50157"/>
    </source>
</evidence>
<dbReference type="InterPro" id="IPR036236">
    <property type="entry name" value="Znf_C2H2_sf"/>
</dbReference>
<protein>
    <recommendedName>
        <fullName evidence="10">C2H2-type domain-containing protein</fullName>
    </recommendedName>
</protein>
<reference evidence="11 12" key="1">
    <citation type="submission" date="2015-01" db="EMBL/GenBank/DDBJ databases">
        <title>The Genome Sequence of Ochroconis gallopava CBS43764.</title>
        <authorList>
            <consortium name="The Broad Institute Genomics Platform"/>
            <person name="Cuomo C."/>
            <person name="de Hoog S."/>
            <person name="Gorbushina A."/>
            <person name="Stielow B."/>
            <person name="Teixiera M."/>
            <person name="Abouelleil A."/>
            <person name="Chapman S.B."/>
            <person name="Priest M."/>
            <person name="Young S.K."/>
            <person name="Wortman J."/>
            <person name="Nusbaum C."/>
            <person name="Birren B."/>
        </authorList>
    </citation>
    <scope>NUCLEOTIDE SEQUENCE [LARGE SCALE GENOMIC DNA]</scope>
    <source>
        <strain evidence="11 12">CBS 43764</strain>
    </source>
</reference>
<feature type="domain" description="C2H2-type" evidence="10">
    <location>
        <begin position="238"/>
        <end position="265"/>
    </location>
</feature>
<dbReference type="HOGENOM" id="CLU_364162_0_0_1"/>
<dbReference type="Pfam" id="PF00096">
    <property type="entry name" value="zf-C2H2"/>
    <property type="match status" value="1"/>
</dbReference>
<evidence type="ECO:0000256" key="3">
    <source>
        <dbReference type="ARBA" id="ARBA00022771"/>
    </source>
</evidence>
<dbReference type="STRING" id="253628.A0A0D1YFH5"/>
<feature type="region of interest" description="Disordered" evidence="9">
    <location>
        <begin position="703"/>
        <end position="767"/>
    </location>
</feature>
<dbReference type="InterPro" id="IPR013087">
    <property type="entry name" value="Znf_C2H2_type"/>
</dbReference>
<evidence type="ECO:0000313" key="12">
    <source>
        <dbReference type="Proteomes" id="UP000053259"/>
    </source>
</evidence>
<evidence type="ECO:0000256" key="7">
    <source>
        <dbReference type="ARBA" id="ARBA00023242"/>
    </source>
</evidence>
<dbReference type="Gene3D" id="3.30.160.60">
    <property type="entry name" value="Classic Zinc Finger"/>
    <property type="match status" value="2"/>
</dbReference>
<feature type="region of interest" description="Disordered" evidence="9">
    <location>
        <begin position="162"/>
        <end position="186"/>
    </location>
</feature>
<gene>
    <name evidence="11" type="ORF">PV09_08802</name>
</gene>
<keyword evidence="3 8" id="KW-0863">Zinc-finger</keyword>
<dbReference type="InterPro" id="IPR051061">
    <property type="entry name" value="Zinc_finger_trans_reg"/>
</dbReference>
<dbReference type="SMART" id="SM00355">
    <property type="entry name" value="ZnF_C2H2"/>
    <property type="match status" value="6"/>
</dbReference>
<evidence type="ECO:0000313" key="11">
    <source>
        <dbReference type="EMBL" id="KIV99496.1"/>
    </source>
</evidence>
<dbReference type="GO" id="GO:0006357">
    <property type="term" value="P:regulation of transcription by RNA polymerase II"/>
    <property type="evidence" value="ECO:0007669"/>
    <property type="project" value="TreeGrafter"/>
</dbReference>
<dbReference type="RefSeq" id="XP_016209366.1">
    <property type="nucleotide sequence ID" value="XM_016362758.1"/>
</dbReference>
<dbReference type="GeneID" id="27316775"/>
<evidence type="ECO:0000256" key="9">
    <source>
        <dbReference type="SAM" id="MobiDB-lite"/>
    </source>
</evidence>
<keyword evidence="4" id="KW-0862">Zinc</keyword>
<dbReference type="AlphaFoldDB" id="A0A0D1YFH5"/>
<name>A0A0D1YFH5_9PEZI</name>
<keyword evidence="2" id="KW-0479">Metal-binding</keyword>
<comment type="subcellular location">
    <subcellularLocation>
        <location evidence="1">Nucleus</location>
    </subcellularLocation>
</comment>
<feature type="compositionally biased region" description="Low complexity" evidence="9">
    <location>
        <begin position="480"/>
        <end position="491"/>
    </location>
</feature>
<evidence type="ECO:0000256" key="2">
    <source>
        <dbReference type="ARBA" id="ARBA00022723"/>
    </source>
</evidence>